<reference evidence="2 3" key="1">
    <citation type="journal article" date="2012" name="Environ. Microbiol.">
        <title>Complete genome of Candidatus Chloracidobacterium thermophilum, a chlorophyll-based photoheterotroph belonging to the phylum Acidobacteria.</title>
        <authorList>
            <person name="Garcia Costas A.M."/>
            <person name="Liu Z."/>
            <person name="Tomsho L.P."/>
            <person name="Schuster S.C."/>
            <person name="Ward D.M."/>
            <person name="Bryant D.A."/>
        </authorList>
    </citation>
    <scope>NUCLEOTIDE SEQUENCE [LARGE SCALE GENOMIC DNA]</scope>
    <source>
        <strain evidence="2 3">B</strain>
    </source>
</reference>
<evidence type="ECO:0000313" key="2">
    <source>
        <dbReference type="EMBL" id="AEP13281.1"/>
    </source>
</evidence>
<dbReference type="AlphaFoldDB" id="G2LKJ5"/>
<dbReference type="STRING" id="981222.Cabther_B0279"/>
<organism evidence="2 3">
    <name type="scientific">Chloracidobacterium thermophilum (strain B)</name>
    <dbReference type="NCBI Taxonomy" id="981222"/>
    <lineage>
        <taxon>Bacteria</taxon>
        <taxon>Pseudomonadati</taxon>
        <taxon>Acidobacteriota</taxon>
        <taxon>Terriglobia</taxon>
        <taxon>Terriglobales</taxon>
        <taxon>Acidobacteriaceae</taxon>
        <taxon>Chloracidobacterium</taxon>
    </lineage>
</organism>
<name>G2LKJ5_CHLTF</name>
<gene>
    <name evidence="2" type="ordered locus">Cabther_B0279</name>
</gene>
<dbReference type="EMBL" id="CP002515">
    <property type="protein sequence ID" value="AEP13281.1"/>
    <property type="molecule type" value="Genomic_DNA"/>
</dbReference>
<dbReference type="KEGG" id="ctm:Cabther_B0279"/>
<dbReference type="Proteomes" id="UP000006791">
    <property type="component" value="Chromosome 2"/>
</dbReference>
<dbReference type="HOGENOM" id="CLU_972171_0_0_0"/>
<evidence type="ECO:0000313" key="3">
    <source>
        <dbReference type="Proteomes" id="UP000006791"/>
    </source>
</evidence>
<dbReference type="InterPro" id="IPR046505">
    <property type="entry name" value="DUF6683"/>
</dbReference>
<dbReference type="Pfam" id="PF20388">
    <property type="entry name" value="DUF6683"/>
    <property type="match status" value="1"/>
</dbReference>
<feature type="region of interest" description="Disordered" evidence="1">
    <location>
        <begin position="59"/>
        <end position="81"/>
    </location>
</feature>
<proteinExistence type="predicted"/>
<keyword evidence="3" id="KW-1185">Reference proteome</keyword>
<sequence length="286" mass="32145">MVLGGVIWVLGQSRPASRPPANPDWYDYERVGRRPTINGRPAREKMHTYEERAGAIFSDRPVTRRGTTLPNAPQRGPRRSVTSYRPVADMLAPEILAQEADGDPLQVRRFYEEALREYRRGLVEQGWPVEDVGSAIAVYLNNHYTVVFGQPMPPGVPYALYELFQGILTEDQDFVASSDRERQLLAESLAILATAMYSQYTSAAGRERERLRQQARANLESFTGQSAEEFRDLVLAIRDRDARQAPPFRAGKDSADGGAVLWVYLSAVSVAARCTGARWYFTKKTT</sequence>
<protein>
    <submittedName>
        <fullName evidence="2">Uncharacterized protein</fullName>
    </submittedName>
</protein>
<evidence type="ECO:0000256" key="1">
    <source>
        <dbReference type="SAM" id="MobiDB-lite"/>
    </source>
</evidence>
<accession>G2LKJ5</accession>